<feature type="transmembrane region" description="Helical" evidence="1">
    <location>
        <begin position="79"/>
        <end position="97"/>
    </location>
</feature>
<feature type="transmembrane region" description="Helical" evidence="1">
    <location>
        <begin position="7"/>
        <end position="28"/>
    </location>
</feature>
<proteinExistence type="predicted"/>
<protein>
    <submittedName>
        <fullName evidence="2">Uncharacterized protein</fullName>
    </submittedName>
</protein>
<dbReference type="AlphaFoldDB" id="A0ABD6CVS3"/>
<gene>
    <name evidence="2" type="ORF">ACFSBJ_01730</name>
</gene>
<comment type="caution">
    <text evidence="2">The sequence shown here is derived from an EMBL/GenBank/DDBJ whole genome shotgun (WGS) entry which is preliminary data.</text>
</comment>
<sequence length="238" mass="25160">MGQRANPAFAVGAVAVPAVALLYALLFAPVVHHIYVHVMAGVLWTGIDLFMALVLGPVLGGLSVEARASVFRRFTPKMAFLMPSLAFVTIVGGVTLAERVGVFPHARPWTALLTLATTVPALLLLGWQFDALDDPRWIVAFAVSLLGGGAYLAVTADAFGMTSPTILVSLAIVTVLSVLGFGVLLPGEVRIYRQLASGDPDPTVISRIGMRNARLSGVQGLFQLAVVVAMVYLRWPAA</sequence>
<evidence type="ECO:0000256" key="1">
    <source>
        <dbReference type="SAM" id="Phobius"/>
    </source>
</evidence>
<keyword evidence="1" id="KW-0472">Membrane</keyword>
<reference evidence="2 3" key="1">
    <citation type="journal article" date="2019" name="Int. J. Syst. Evol. Microbiol.">
        <title>The Global Catalogue of Microorganisms (GCM) 10K type strain sequencing project: providing services to taxonomists for standard genome sequencing and annotation.</title>
        <authorList>
            <consortium name="The Broad Institute Genomics Platform"/>
            <consortium name="The Broad Institute Genome Sequencing Center for Infectious Disease"/>
            <person name="Wu L."/>
            <person name="Ma J."/>
        </authorList>
    </citation>
    <scope>NUCLEOTIDE SEQUENCE [LARGE SCALE GENOMIC DNA]</scope>
    <source>
        <strain evidence="2 3">CGMCC 1.10594</strain>
    </source>
</reference>
<evidence type="ECO:0000313" key="2">
    <source>
        <dbReference type="EMBL" id="MFD1632472.1"/>
    </source>
</evidence>
<keyword evidence="1" id="KW-0812">Transmembrane</keyword>
<organism evidence="2 3">
    <name type="scientific">Haloplanus ruber</name>
    <dbReference type="NCBI Taxonomy" id="869892"/>
    <lineage>
        <taxon>Archaea</taxon>
        <taxon>Methanobacteriati</taxon>
        <taxon>Methanobacteriota</taxon>
        <taxon>Stenosarchaea group</taxon>
        <taxon>Halobacteria</taxon>
        <taxon>Halobacteriales</taxon>
        <taxon>Haloferacaceae</taxon>
        <taxon>Haloplanus</taxon>
    </lineage>
</organism>
<name>A0ABD6CVS3_9EURY</name>
<dbReference type="RefSeq" id="WP_379823202.1">
    <property type="nucleotide sequence ID" value="NZ_CP187151.1"/>
</dbReference>
<accession>A0ABD6CVS3</accession>
<feature type="transmembrane region" description="Helical" evidence="1">
    <location>
        <begin position="166"/>
        <end position="185"/>
    </location>
</feature>
<feature type="transmembrane region" description="Helical" evidence="1">
    <location>
        <begin position="215"/>
        <end position="235"/>
    </location>
</feature>
<keyword evidence="3" id="KW-1185">Reference proteome</keyword>
<keyword evidence="1" id="KW-1133">Transmembrane helix</keyword>
<feature type="transmembrane region" description="Helical" evidence="1">
    <location>
        <begin position="137"/>
        <end position="154"/>
    </location>
</feature>
<dbReference type="EMBL" id="JBHUDL010000004">
    <property type="protein sequence ID" value="MFD1632472.1"/>
    <property type="molecule type" value="Genomic_DNA"/>
</dbReference>
<feature type="transmembrane region" description="Helical" evidence="1">
    <location>
        <begin position="109"/>
        <end position="125"/>
    </location>
</feature>
<dbReference type="Proteomes" id="UP001597075">
    <property type="component" value="Unassembled WGS sequence"/>
</dbReference>
<feature type="transmembrane region" description="Helical" evidence="1">
    <location>
        <begin position="34"/>
        <end position="59"/>
    </location>
</feature>
<evidence type="ECO:0000313" key="3">
    <source>
        <dbReference type="Proteomes" id="UP001597075"/>
    </source>
</evidence>